<dbReference type="PROSITE" id="PS50082">
    <property type="entry name" value="WD_REPEATS_2"/>
    <property type="match status" value="6"/>
</dbReference>
<feature type="repeat" description="WD" evidence="5">
    <location>
        <begin position="203"/>
        <end position="237"/>
    </location>
</feature>
<comment type="caution">
    <text evidence="6">The sequence shown here is derived from an EMBL/GenBank/DDBJ whole genome shotgun (WGS) entry which is preliminary data.</text>
</comment>
<evidence type="ECO:0000313" key="7">
    <source>
        <dbReference type="Proteomes" id="UP001281761"/>
    </source>
</evidence>
<dbReference type="SUPFAM" id="SSF50978">
    <property type="entry name" value="WD40 repeat-like"/>
    <property type="match status" value="1"/>
</dbReference>
<dbReference type="SMART" id="SM00320">
    <property type="entry name" value="WD40"/>
    <property type="match status" value="7"/>
</dbReference>
<feature type="repeat" description="WD" evidence="5">
    <location>
        <begin position="119"/>
        <end position="161"/>
    </location>
</feature>
<dbReference type="PANTHER" id="PTHR44006">
    <property type="entry name" value="U5 SMALL NUCLEAR RIBONUCLEOPROTEIN 40 KDA PROTEIN"/>
    <property type="match status" value="1"/>
</dbReference>
<name>A0ABQ9XAI1_9EUKA</name>
<dbReference type="PROSITE" id="PS50294">
    <property type="entry name" value="WD_REPEATS_REGION"/>
    <property type="match status" value="2"/>
</dbReference>
<feature type="repeat" description="WD" evidence="5">
    <location>
        <begin position="34"/>
        <end position="67"/>
    </location>
</feature>
<evidence type="ECO:0000256" key="3">
    <source>
        <dbReference type="ARBA" id="ARBA00022737"/>
    </source>
</evidence>
<dbReference type="PRINTS" id="PR00320">
    <property type="entry name" value="GPROTEINBRPT"/>
</dbReference>
<evidence type="ECO:0000313" key="6">
    <source>
        <dbReference type="EMBL" id="KAK2948272.1"/>
    </source>
</evidence>
<keyword evidence="3" id="KW-0677">Repeat</keyword>
<evidence type="ECO:0000256" key="2">
    <source>
        <dbReference type="ARBA" id="ARBA00022664"/>
    </source>
</evidence>
<dbReference type="PANTHER" id="PTHR44006:SF1">
    <property type="entry name" value="U5 SMALL NUCLEAR RIBONUCLEOPROTEIN 40 KDA PROTEIN"/>
    <property type="match status" value="1"/>
</dbReference>
<protein>
    <submittedName>
        <fullName evidence="6">Pre-mRNA-splicing factor cwf17</fullName>
    </submittedName>
</protein>
<feature type="repeat" description="WD" evidence="5">
    <location>
        <begin position="168"/>
        <end position="202"/>
    </location>
</feature>
<dbReference type="InterPro" id="IPR015943">
    <property type="entry name" value="WD40/YVTN_repeat-like_dom_sf"/>
</dbReference>
<organism evidence="6 7">
    <name type="scientific">Blattamonas nauphoetae</name>
    <dbReference type="NCBI Taxonomy" id="2049346"/>
    <lineage>
        <taxon>Eukaryota</taxon>
        <taxon>Metamonada</taxon>
        <taxon>Preaxostyla</taxon>
        <taxon>Oxymonadida</taxon>
        <taxon>Blattamonas</taxon>
    </lineage>
</organism>
<feature type="repeat" description="WD" evidence="5">
    <location>
        <begin position="295"/>
        <end position="329"/>
    </location>
</feature>
<evidence type="ECO:0000256" key="1">
    <source>
        <dbReference type="ARBA" id="ARBA00022574"/>
    </source>
</evidence>
<dbReference type="InterPro" id="IPR020472">
    <property type="entry name" value="WD40_PAC1"/>
</dbReference>
<proteinExistence type="predicted"/>
<sequence>MIQPPNNALVQVKQPENAAVNRTSALANPTVQIKKAHNDIIFRAVVDLDGNYVAACSGDRHISIWNVYGDCENELMVKSNLAAVLDIAWNVTQDSLITASADKSVAILDTSTGEWEQSFFGHKAQVNSVFPLLRTPNQIASASDDGTAKIWDTRTDQCIRSLNMTYPLTSVVVLEDGVTLLAGGLDNCIHMWDVRNLVKMETLKGHKDSITSLALSKDSRFVVSNAMDHTLKLWDVKPFSEGDRCIRTFTGHIHGPEKLMLRCSISDDMQYILSGSSDNCAHIWSLSSGKHLLKLPGHHGPVTSAMMHPKEPIVVSSSADRSIILGELS</sequence>
<evidence type="ECO:0000256" key="4">
    <source>
        <dbReference type="ARBA" id="ARBA00023187"/>
    </source>
</evidence>
<keyword evidence="4" id="KW-0508">mRNA splicing</keyword>
<accession>A0ABQ9XAI1</accession>
<dbReference type="InterPro" id="IPR001680">
    <property type="entry name" value="WD40_rpt"/>
</dbReference>
<keyword evidence="1 5" id="KW-0853">WD repeat</keyword>
<dbReference type="Gene3D" id="2.130.10.10">
    <property type="entry name" value="YVTN repeat-like/Quinoprotein amine dehydrogenase"/>
    <property type="match status" value="1"/>
</dbReference>
<dbReference type="InterPro" id="IPR036322">
    <property type="entry name" value="WD40_repeat_dom_sf"/>
</dbReference>
<reference evidence="6 7" key="1">
    <citation type="journal article" date="2022" name="bioRxiv">
        <title>Genomics of Preaxostyla Flagellates Illuminates Evolutionary Transitions and the Path Towards Mitochondrial Loss.</title>
        <authorList>
            <person name="Novak L.V.F."/>
            <person name="Treitli S.C."/>
            <person name="Pyrih J."/>
            <person name="Halakuc P."/>
            <person name="Pipaliya S.V."/>
            <person name="Vacek V."/>
            <person name="Brzon O."/>
            <person name="Soukal P."/>
            <person name="Eme L."/>
            <person name="Dacks J.B."/>
            <person name="Karnkowska A."/>
            <person name="Elias M."/>
            <person name="Hampl V."/>
        </authorList>
    </citation>
    <scope>NUCLEOTIDE SEQUENCE [LARGE SCALE GENOMIC DNA]</scope>
    <source>
        <strain evidence="6">NAU3</strain>
        <tissue evidence="6">Gut</tissue>
    </source>
</reference>
<dbReference type="CDD" id="cd00200">
    <property type="entry name" value="WD40"/>
    <property type="match status" value="1"/>
</dbReference>
<dbReference type="Proteomes" id="UP001281761">
    <property type="component" value="Unassembled WGS sequence"/>
</dbReference>
<dbReference type="PROSITE" id="PS00678">
    <property type="entry name" value="WD_REPEATS_1"/>
    <property type="match status" value="3"/>
</dbReference>
<keyword evidence="2" id="KW-0507">mRNA processing</keyword>
<dbReference type="Pfam" id="PF00400">
    <property type="entry name" value="WD40"/>
    <property type="match status" value="6"/>
</dbReference>
<feature type="repeat" description="WD" evidence="5">
    <location>
        <begin position="253"/>
        <end position="294"/>
    </location>
</feature>
<evidence type="ECO:0000256" key="5">
    <source>
        <dbReference type="PROSITE-ProRule" id="PRU00221"/>
    </source>
</evidence>
<gene>
    <name evidence="6" type="ORF">BLNAU_16808</name>
</gene>
<keyword evidence="7" id="KW-1185">Reference proteome</keyword>
<dbReference type="InterPro" id="IPR052234">
    <property type="entry name" value="U5_snRNP_Component"/>
</dbReference>
<dbReference type="EMBL" id="JARBJD010000180">
    <property type="protein sequence ID" value="KAK2948272.1"/>
    <property type="molecule type" value="Genomic_DNA"/>
</dbReference>
<dbReference type="InterPro" id="IPR019775">
    <property type="entry name" value="WD40_repeat_CS"/>
</dbReference>